<dbReference type="NCBIfam" id="TIGR01009">
    <property type="entry name" value="rpsC_bact"/>
    <property type="match status" value="1"/>
</dbReference>
<gene>
    <name evidence="8" type="primary">rpsC</name>
    <name evidence="11" type="ORF">A2Y82_00085</name>
</gene>
<evidence type="ECO:0000256" key="3">
    <source>
        <dbReference type="ARBA" id="ARBA00022884"/>
    </source>
</evidence>
<evidence type="ECO:0000256" key="4">
    <source>
        <dbReference type="ARBA" id="ARBA00022980"/>
    </source>
</evidence>
<feature type="domain" description="KH type-2" evidence="10">
    <location>
        <begin position="38"/>
        <end position="116"/>
    </location>
</feature>
<evidence type="ECO:0000256" key="1">
    <source>
        <dbReference type="ARBA" id="ARBA00010761"/>
    </source>
</evidence>
<evidence type="ECO:0000256" key="9">
    <source>
        <dbReference type="RuleBase" id="RU003624"/>
    </source>
</evidence>
<dbReference type="InterPro" id="IPR036419">
    <property type="entry name" value="Ribosomal_S3_C_sf"/>
</dbReference>
<organism evidence="11 12">
    <name type="scientific">Candidatus Buchananbacteria bacterium RBG_13_36_9</name>
    <dbReference type="NCBI Taxonomy" id="1797530"/>
    <lineage>
        <taxon>Bacteria</taxon>
        <taxon>Candidatus Buchananiibacteriota</taxon>
    </lineage>
</organism>
<evidence type="ECO:0000313" key="12">
    <source>
        <dbReference type="Proteomes" id="UP000176498"/>
    </source>
</evidence>
<dbReference type="InterPro" id="IPR057258">
    <property type="entry name" value="Ribosomal_uS3"/>
</dbReference>
<dbReference type="PANTHER" id="PTHR11760:SF19">
    <property type="entry name" value="SMALL RIBOSOMAL SUBUNIT PROTEIN US3C"/>
    <property type="match status" value="1"/>
</dbReference>
<comment type="similarity">
    <text evidence="1 8 9">Belongs to the universal ribosomal protein uS3 family.</text>
</comment>
<keyword evidence="5 8" id="KW-0687">Ribonucleoprotein</keyword>
<dbReference type="SUPFAM" id="SSF54821">
    <property type="entry name" value="Ribosomal protein S3 C-terminal domain"/>
    <property type="match status" value="1"/>
</dbReference>
<protein>
    <recommendedName>
        <fullName evidence="7 8">Small ribosomal subunit protein uS3</fullName>
    </recommendedName>
</protein>
<evidence type="ECO:0000256" key="2">
    <source>
        <dbReference type="ARBA" id="ARBA00022730"/>
    </source>
</evidence>
<dbReference type="GO" id="GO:0006412">
    <property type="term" value="P:translation"/>
    <property type="evidence" value="ECO:0007669"/>
    <property type="project" value="UniProtKB-UniRule"/>
</dbReference>
<dbReference type="Pfam" id="PF00189">
    <property type="entry name" value="Ribosomal_S3_C"/>
    <property type="match status" value="1"/>
</dbReference>
<name>A0A1G1XN77_9BACT</name>
<dbReference type="GO" id="GO:0003729">
    <property type="term" value="F:mRNA binding"/>
    <property type="evidence" value="ECO:0007669"/>
    <property type="project" value="UniProtKB-UniRule"/>
</dbReference>
<dbReference type="Pfam" id="PF07650">
    <property type="entry name" value="KH_2"/>
    <property type="match status" value="1"/>
</dbReference>
<proteinExistence type="inferred from homology"/>
<dbReference type="FunFam" id="3.30.300.20:FF:000001">
    <property type="entry name" value="30S ribosomal protein S3"/>
    <property type="match status" value="1"/>
</dbReference>
<reference evidence="11 12" key="1">
    <citation type="journal article" date="2016" name="Nat. Commun.">
        <title>Thousands of microbial genomes shed light on interconnected biogeochemical processes in an aquifer system.</title>
        <authorList>
            <person name="Anantharaman K."/>
            <person name="Brown C.T."/>
            <person name="Hug L.A."/>
            <person name="Sharon I."/>
            <person name="Castelle C.J."/>
            <person name="Probst A.J."/>
            <person name="Thomas B.C."/>
            <person name="Singh A."/>
            <person name="Wilkins M.J."/>
            <person name="Karaoz U."/>
            <person name="Brodie E.L."/>
            <person name="Williams K.H."/>
            <person name="Hubbard S.S."/>
            <person name="Banfield J.F."/>
        </authorList>
    </citation>
    <scope>NUCLEOTIDE SEQUENCE [LARGE SCALE GENOMIC DNA]</scope>
</reference>
<dbReference type="PROSITE" id="PS50823">
    <property type="entry name" value="KH_TYPE_2"/>
    <property type="match status" value="1"/>
</dbReference>
<dbReference type="InterPro" id="IPR001351">
    <property type="entry name" value="Ribosomal_uS3_C"/>
</dbReference>
<comment type="function">
    <text evidence="6 8">Binds the lower part of the 30S subunit head. Binds mRNA in the 70S ribosome, positioning it for translation.</text>
</comment>
<dbReference type="CDD" id="cd02412">
    <property type="entry name" value="KH-II_30S_S3"/>
    <property type="match status" value="1"/>
</dbReference>
<dbReference type="InterPro" id="IPR004044">
    <property type="entry name" value="KH_dom_type_2"/>
</dbReference>
<dbReference type="InterPro" id="IPR004087">
    <property type="entry name" value="KH_dom"/>
</dbReference>
<evidence type="ECO:0000256" key="8">
    <source>
        <dbReference type="HAMAP-Rule" id="MF_01309"/>
    </source>
</evidence>
<comment type="caution">
    <text evidence="11">The sequence shown here is derived from an EMBL/GenBank/DDBJ whole genome shotgun (WGS) entry which is preliminary data.</text>
</comment>
<evidence type="ECO:0000256" key="7">
    <source>
        <dbReference type="ARBA" id="ARBA00035257"/>
    </source>
</evidence>
<dbReference type="InterPro" id="IPR005704">
    <property type="entry name" value="Ribosomal_uS3_bac-typ"/>
</dbReference>
<evidence type="ECO:0000256" key="5">
    <source>
        <dbReference type="ARBA" id="ARBA00023274"/>
    </source>
</evidence>
<dbReference type="HAMAP" id="MF_01309_B">
    <property type="entry name" value="Ribosomal_uS3_B"/>
    <property type="match status" value="1"/>
</dbReference>
<dbReference type="Gene3D" id="3.30.1140.32">
    <property type="entry name" value="Ribosomal protein S3, C-terminal domain"/>
    <property type="match status" value="1"/>
</dbReference>
<dbReference type="Gene3D" id="3.30.300.20">
    <property type="match status" value="1"/>
</dbReference>
<keyword evidence="3 8" id="KW-0694">RNA-binding</keyword>
<comment type="subunit">
    <text evidence="8">Part of the 30S ribosomal subunit. Forms a tight complex with proteins S10 and S14.</text>
</comment>
<evidence type="ECO:0000313" key="11">
    <source>
        <dbReference type="EMBL" id="OGY41374.1"/>
    </source>
</evidence>
<dbReference type="Proteomes" id="UP000176498">
    <property type="component" value="Unassembled WGS sequence"/>
</dbReference>
<dbReference type="GO" id="GO:0022627">
    <property type="term" value="C:cytosolic small ribosomal subunit"/>
    <property type="evidence" value="ECO:0007669"/>
    <property type="project" value="TreeGrafter"/>
</dbReference>
<dbReference type="GO" id="GO:0019843">
    <property type="term" value="F:rRNA binding"/>
    <property type="evidence" value="ECO:0007669"/>
    <property type="project" value="UniProtKB-UniRule"/>
</dbReference>
<accession>A0A1G1XN77</accession>
<dbReference type="InterPro" id="IPR018280">
    <property type="entry name" value="Ribosomal_uS3_CS"/>
</dbReference>
<dbReference type="GO" id="GO:0003735">
    <property type="term" value="F:structural constituent of ribosome"/>
    <property type="evidence" value="ECO:0007669"/>
    <property type="project" value="InterPro"/>
</dbReference>
<sequence length="222" mass="25267">MGQKVNPKIFRMGITKTWDSKWFAKRNFPLLLRQDVAIRKFLKRKIKDAGLAKIEIERSAENINIIIHAARPGVIIGRAGAGIEDIKKELRKMVFDKKETKIPGKLNFNINIMEVDKPNLNSQIVLDNIIADLEKRIPFRRIMKQAISRVMRAGARGVKVYVSGRLNGAEIARREVLGEGLIPLHTLRADIDYTRGHAQTIYGKIGVKVWIYKGEVFNKGNK</sequence>
<dbReference type="AlphaFoldDB" id="A0A1G1XN77"/>
<dbReference type="PANTHER" id="PTHR11760">
    <property type="entry name" value="30S/40S RIBOSOMAL PROTEIN S3"/>
    <property type="match status" value="1"/>
</dbReference>
<keyword evidence="2 8" id="KW-0699">rRNA-binding</keyword>
<dbReference type="InterPro" id="IPR015946">
    <property type="entry name" value="KH_dom-like_a/b"/>
</dbReference>
<dbReference type="PROSITE" id="PS00548">
    <property type="entry name" value="RIBOSOMAL_S3"/>
    <property type="match status" value="1"/>
</dbReference>
<evidence type="ECO:0000256" key="6">
    <source>
        <dbReference type="ARBA" id="ARBA00024998"/>
    </source>
</evidence>
<dbReference type="EMBL" id="MHHZ01000019">
    <property type="protein sequence ID" value="OGY41374.1"/>
    <property type="molecule type" value="Genomic_DNA"/>
</dbReference>
<dbReference type="InterPro" id="IPR009019">
    <property type="entry name" value="KH_sf_prok-type"/>
</dbReference>
<dbReference type="SMART" id="SM00322">
    <property type="entry name" value="KH"/>
    <property type="match status" value="1"/>
</dbReference>
<keyword evidence="4 8" id="KW-0689">Ribosomal protein</keyword>
<evidence type="ECO:0000259" key="10">
    <source>
        <dbReference type="PROSITE" id="PS50823"/>
    </source>
</evidence>
<dbReference type="SUPFAM" id="SSF54814">
    <property type="entry name" value="Prokaryotic type KH domain (KH-domain type II)"/>
    <property type="match status" value="1"/>
</dbReference>